<sequence length="358" mass="39616">MWVGIKWELGNEPDLFKVGPPRRHYTWSEQDYLNEWFTWTTAIHNALEASCPDLATSSKYRYYAPSFAGAGSTSLGPNASNFLNPIKAWNSGFANSSIISHISAHNYIAGAESPGVTLPGTLMNHTNTIHSVSELLNFSRSLHNPHSLPFILGETNSLFRQGRPGLSNTFGAALWGVDSISGTNYRYQSWQPVDTNRSTKGTKAPYYGNIAVAALMGDVTGEAPKIANLPLEREQEAAYAAYVGDKLERIVVVNLMAWNETDYNEEYWSEGQRPVERYRFQVPKGVKGEVGLRRLMANGSDAISGVTFDGYSYNFELDEGRPVLLGNVTRGESARVRKGGWLQVEVPWSSAVMVDFGK</sequence>
<evidence type="ECO:0000313" key="3">
    <source>
        <dbReference type="Proteomes" id="UP000756132"/>
    </source>
</evidence>
<dbReference type="KEGG" id="ffu:CLAFUR5_05082"/>
<protein>
    <submittedName>
        <fullName evidence="2">Beta-glucuronidase</fullName>
    </submittedName>
</protein>
<dbReference type="PANTHER" id="PTHR36183">
    <property type="entry name" value="BETA-GLUCURONIDASE"/>
    <property type="match status" value="1"/>
</dbReference>
<dbReference type="GeneID" id="71984960"/>
<evidence type="ECO:0000259" key="1">
    <source>
        <dbReference type="Pfam" id="PF16862"/>
    </source>
</evidence>
<dbReference type="Proteomes" id="UP000756132">
    <property type="component" value="Chromosome 4"/>
</dbReference>
<dbReference type="SUPFAM" id="SSF51445">
    <property type="entry name" value="(Trans)glycosidases"/>
    <property type="match status" value="1"/>
</dbReference>
<dbReference type="PANTHER" id="PTHR36183:SF2">
    <property type="entry name" value="BETA-GLUCURONIDASE C-TERMINAL DOMAIN-CONTAINING PROTEIN"/>
    <property type="match status" value="1"/>
</dbReference>
<keyword evidence="3" id="KW-1185">Reference proteome</keyword>
<dbReference type="RefSeq" id="XP_047760259.1">
    <property type="nucleotide sequence ID" value="XM_047904230.1"/>
</dbReference>
<accession>A0A9Q8LFW6</accession>
<reference evidence="2" key="2">
    <citation type="journal article" date="2022" name="Microb. Genom.">
        <title>A chromosome-scale genome assembly of the tomato pathogen Cladosporium fulvum reveals a compartmentalized genome architecture and the presence of a dispensable chromosome.</title>
        <authorList>
            <person name="Zaccaron A.Z."/>
            <person name="Chen L.H."/>
            <person name="Samaras A."/>
            <person name="Stergiopoulos I."/>
        </authorList>
    </citation>
    <scope>NUCLEOTIDE SEQUENCE</scope>
    <source>
        <strain evidence="2">Race5_Kim</strain>
    </source>
</reference>
<dbReference type="InterPro" id="IPR052974">
    <property type="entry name" value="GH79_Enzymes"/>
</dbReference>
<evidence type="ECO:0000313" key="2">
    <source>
        <dbReference type="EMBL" id="UJO15893.1"/>
    </source>
</evidence>
<gene>
    <name evidence="2" type="ORF">CLAFUR5_05082</name>
</gene>
<reference evidence="2" key="1">
    <citation type="submission" date="2021-12" db="EMBL/GenBank/DDBJ databases">
        <authorList>
            <person name="Zaccaron A."/>
            <person name="Stergiopoulos I."/>
        </authorList>
    </citation>
    <scope>NUCLEOTIDE SEQUENCE</scope>
    <source>
        <strain evidence="2">Race5_Kim</strain>
    </source>
</reference>
<feature type="domain" description="Beta-glucuronidase C-terminal" evidence="1">
    <location>
        <begin position="238"/>
        <end position="353"/>
    </location>
</feature>
<dbReference type="AlphaFoldDB" id="A0A9Q8LFW6"/>
<proteinExistence type="predicted"/>
<dbReference type="Gene3D" id="3.20.20.80">
    <property type="entry name" value="Glycosidases"/>
    <property type="match status" value="1"/>
</dbReference>
<dbReference type="OrthoDB" id="2831684at2759"/>
<dbReference type="EMBL" id="CP090166">
    <property type="protein sequence ID" value="UJO15893.1"/>
    <property type="molecule type" value="Genomic_DNA"/>
</dbReference>
<name>A0A9Q8LFW6_PASFU</name>
<organism evidence="2 3">
    <name type="scientific">Passalora fulva</name>
    <name type="common">Tomato leaf mold</name>
    <name type="synonym">Cladosporium fulvum</name>
    <dbReference type="NCBI Taxonomy" id="5499"/>
    <lineage>
        <taxon>Eukaryota</taxon>
        <taxon>Fungi</taxon>
        <taxon>Dikarya</taxon>
        <taxon>Ascomycota</taxon>
        <taxon>Pezizomycotina</taxon>
        <taxon>Dothideomycetes</taxon>
        <taxon>Dothideomycetidae</taxon>
        <taxon>Mycosphaerellales</taxon>
        <taxon>Mycosphaerellaceae</taxon>
        <taxon>Fulvia</taxon>
    </lineage>
</organism>
<dbReference type="InterPro" id="IPR017853">
    <property type="entry name" value="GH"/>
</dbReference>
<dbReference type="InterPro" id="IPR031728">
    <property type="entry name" value="GlcAase_C"/>
</dbReference>
<dbReference type="Pfam" id="PF16862">
    <property type="entry name" value="Glyco_hydro_79C"/>
    <property type="match status" value="1"/>
</dbReference>